<dbReference type="RefSeq" id="XP_014180002.1">
    <property type="nucleotide sequence ID" value="XM_014324527.1"/>
</dbReference>
<dbReference type="CDD" id="cd00082">
    <property type="entry name" value="HisKA"/>
    <property type="match status" value="1"/>
</dbReference>
<feature type="domain" description="Histidine kinase" evidence="5">
    <location>
        <begin position="654"/>
        <end position="876"/>
    </location>
</feature>
<dbReference type="InterPro" id="IPR003594">
    <property type="entry name" value="HATPase_dom"/>
</dbReference>
<dbReference type="InterPro" id="IPR035965">
    <property type="entry name" value="PAS-like_dom_sf"/>
</dbReference>
<feature type="domain" description="Response regulatory" evidence="6">
    <location>
        <begin position="930"/>
        <end position="1045"/>
    </location>
</feature>
<keyword evidence="3" id="KW-0175">Coiled coil</keyword>
<dbReference type="Pfam" id="PF02518">
    <property type="entry name" value="HATPase_c"/>
    <property type="match status" value="2"/>
</dbReference>
<dbReference type="KEGG" id="tasa:A1Q1_01488"/>
<dbReference type="Gene3D" id="3.40.50.2300">
    <property type="match status" value="2"/>
</dbReference>
<dbReference type="GO" id="GO:0000155">
    <property type="term" value="F:phosphorelay sensor kinase activity"/>
    <property type="evidence" value="ECO:0007669"/>
    <property type="project" value="InterPro"/>
</dbReference>
<dbReference type="InterPro" id="IPR003661">
    <property type="entry name" value="HisK_dim/P_dom"/>
</dbReference>
<dbReference type="SMART" id="SM00387">
    <property type="entry name" value="HATPase_c"/>
    <property type="match status" value="2"/>
</dbReference>
<dbReference type="Gene3D" id="3.30.450.20">
    <property type="entry name" value="PAS domain"/>
    <property type="match status" value="1"/>
</dbReference>
<dbReference type="Pfam" id="PF13188">
    <property type="entry name" value="PAS_8"/>
    <property type="match status" value="1"/>
</dbReference>
<organism evidence="7 8">
    <name type="scientific">Trichosporon asahii var. asahii (strain ATCC 90039 / CBS 2479 / JCM 2466 / KCTC 7840 / NBRC 103889/ NCYC 2677 / UAMH 7654)</name>
    <name type="common">Yeast</name>
    <dbReference type="NCBI Taxonomy" id="1186058"/>
    <lineage>
        <taxon>Eukaryota</taxon>
        <taxon>Fungi</taxon>
        <taxon>Dikarya</taxon>
        <taxon>Basidiomycota</taxon>
        <taxon>Agaricomycotina</taxon>
        <taxon>Tremellomycetes</taxon>
        <taxon>Trichosporonales</taxon>
        <taxon>Trichosporonaceae</taxon>
        <taxon>Trichosporon</taxon>
    </lineage>
</organism>
<dbReference type="Gene3D" id="1.10.287.130">
    <property type="match status" value="1"/>
</dbReference>
<feature type="coiled-coil region" evidence="3">
    <location>
        <begin position="1169"/>
        <end position="1196"/>
    </location>
</feature>
<dbReference type="PANTHER" id="PTHR43547">
    <property type="entry name" value="TWO-COMPONENT HISTIDINE KINASE"/>
    <property type="match status" value="1"/>
</dbReference>
<dbReference type="SUPFAM" id="SSF55874">
    <property type="entry name" value="ATPase domain of HSP90 chaperone/DNA topoisomerase II/histidine kinase"/>
    <property type="match status" value="2"/>
</dbReference>
<dbReference type="VEuPathDB" id="FungiDB:A1Q1_01488"/>
<dbReference type="Pfam" id="PF00072">
    <property type="entry name" value="Response_reg"/>
    <property type="match status" value="2"/>
</dbReference>
<evidence type="ECO:0008006" key="9">
    <source>
        <dbReference type="Google" id="ProtNLM"/>
    </source>
</evidence>
<evidence type="ECO:0000256" key="1">
    <source>
        <dbReference type="ARBA" id="ARBA00022553"/>
    </source>
</evidence>
<evidence type="ECO:0000313" key="8">
    <source>
        <dbReference type="Proteomes" id="UP000002748"/>
    </source>
</evidence>
<dbReference type="InterPro" id="IPR036890">
    <property type="entry name" value="HATPase_C_sf"/>
</dbReference>
<dbReference type="PROSITE" id="PS50109">
    <property type="entry name" value="HIS_KIN"/>
    <property type="match status" value="2"/>
</dbReference>
<feature type="compositionally biased region" description="Polar residues" evidence="4">
    <location>
        <begin position="56"/>
        <end position="72"/>
    </location>
</feature>
<dbReference type="PANTHER" id="PTHR43547:SF2">
    <property type="entry name" value="HYBRID SIGNAL TRANSDUCTION HISTIDINE KINASE C"/>
    <property type="match status" value="1"/>
</dbReference>
<feature type="modified residue" description="4-aspartylphosphate" evidence="2">
    <location>
        <position position="978"/>
    </location>
</feature>
<dbReference type="SMART" id="SM00388">
    <property type="entry name" value="HisKA"/>
    <property type="match status" value="1"/>
</dbReference>
<feature type="compositionally biased region" description="Low complexity" evidence="4">
    <location>
        <begin position="1505"/>
        <end position="1549"/>
    </location>
</feature>
<feature type="region of interest" description="Disordered" evidence="4">
    <location>
        <begin position="1455"/>
        <end position="1549"/>
    </location>
</feature>
<dbReference type="Pfam" id="PF00512">
    <property type="entry name" value="HisKA"/>
    <property type="match status" value="1"/>
</dbReference>
<evidence type="ECO:0000256" key="3">
    <source>
        <dbReference type="SAM" id="Coils"/>
    </source>
</evidence>
<dbReference type="InterPro" id="IPR011006">
    <property type="entry name" value="CheY-like_superfamily"/>
</dbReference>
<reference evidence="7 8" key="1">
    <citation type="journal article" date="2012" name="Eukaryot. Cell">
        <title>Draft genome sequence of CBS 2479, the standard type strain of Trichosporon asahii.</title>
        <authorList>
            <person name="Yang R.Y."/>
            <person name="Li H.T."/>
            <person name="Zhu H."/>
            <person name="Zhou G.P."/>
            <person name="Wang M."/>
            <person name="Wang L."/>
        </authorList>
    </citation>
    <scope>NUCLEOTIDE SEQUENCE [LARGE SCALE GENOMIC DNA]</scope>
    <source>
        <strain evidence="8">ATCC 90039 / CBS 2479 / JCM 2466 / KCTC 7840 / NCYC 2677 / UAMH 7654</strain>
    </source>
</reference>
<name>J5QVZ3_TRIAS</name>
<dbReference type="InterPro" id="IPR000014">
    <property type="entry name" value="PAS"/>
</dbReference>
<dbReference type="CDD" id="cd17546">
    <property type="entry name" value="REC_hyHK_CKI1_RcsC-like"/>
    <property type="match status" value="1"/>
</dbReference>
<feature type="domain" description="Response regulatory" evidence="6">
    <location>
        <begin position="1559"/>
        <end position="1680"/>
    </location>
</feature>
<dbReference type="InterPro" id="IPR001789">
    <property type="entry name" value="Sig_transdc_resp-reg_receiver"/>
</dbReference>
<dbReference type="SMART" id="SM00448">
    <property type="entry name" value="REC"/>
    <property type="match status" value="2"/>
</dbReference>
<accession>J5QVZ3</accession>
<dbReference type="HOGENOM" id="CLU_000445_82_0_1"/>
<feature type="region of interest" description="Disordered" evidence="4">
    <location>
        <begin position="193"/>
        <end position="230"/>
    </location>
</feature>
<dbReference type="SUPFAM" id="SSF47384">
    <property type="entry name" value="Homodimeric domain of signal transducing histidine kinase"/>
    <property type="match status" value="1"/>
</dbReference>
<dbReference type="EMBL" id="ALBS01000172">
    <property type="protein sequence ID" value="EJT49393.1"/>
    <property type="molecule type" value="Genomic_DNA"/>
</dbReference>
<feature type="modified residue" description="4-aspartylphosphate" evidence="2">
    <location>
        <position position="1610"/>
    </location>
</feature>
<comment type="caution">
    <text evidence="7">The sequence shown here is derived from an EMBL/GenBank/DDBJ whole genome shotgun (WGS) entry which is preliminary data.</text>
</comment>
<evidence type="ECO:0000256" key="4">
    <source>
        <dbReference type="SAM" id="MobiDB-lite"/>
    </source>
</evidence>
<feature type="domain" description="Histidine kinase" evidence="5">
    <location>
        <begin position="1245"/>
        <end position="1452"/>
    </location>
</feature>
<dbReference type="OrthoDB" id="60033at2759"/>
<keyword evidence="1 2" id="KW-0597">Phosphoprotein</keyword>
<dbReference type="SUPFAM" id="SSF55785">
    <property type="entry name" value="PYP-like sensor domain (PAS domain)"/>
    <property type="match status" value="1"/>
</dbReference>
<evidence type="ECO:0000313" key="7">
    <source>
        <dbReference type="EMBL" id="EJT49393.1"/>
    </source>
</evidence>
<dbReference type="PRINTS" id="PR00344">
    <property type="entry name" value="BCTRLSENSOR"/>
</dbReference>
<sequence length="1694" mass="186125">MVASLWVQDLVDQPSGPSRQSYDDIPIQFFEQAYPFPVLIFELPAGAVRFAEATPANGTQQRSGPSSNSQNKGVERRPDEATAVEGCPLPDAALKWANHHWRNLASERPLSDFLDLKSLEQLSSWATDGTRPTTFTLQCGSPRISLSLTKSHIEDPEQVHYVVVTSQLLGFEDSSSGSTQSSDTAIVLGREDQEATPMPPPAPSLMSPPSSSAATLGLGPESPDFQTRGPSLVAGHEVKHDISDVPRTMEPKAHEHLTDQYRISTTELEADNARTSCRELYNNMDWTGKPCGPPETWSPALRALVDIAFDTVTADAVYIGTKPSDLVSIYNNNYGKFLDHPNTFGALMSEVWKDAWFFFEEMGKPMYQDFTLIPYLLDERGVWLEKYHSYSCHPIYDGPNIVGVYVAAMDWTTEVLTRRRAEVTRALADSIGIVRTRADLFQATAEDTVKLSLESTVGVPSSHRSAPSSLVLEVPKMPKAPRSATYVGGYAEDDGTFDDESLSGSASTALNIEESIASGISLASSRSSDRWPTVELDNGMWPIRLALTTRRCIRVENIRELISDYPLRQWDELPDSALVIPLSSDVSVDVPSAVVIVGLNHHSAVGDRGYANFIHNLRAHLTSALGPIIALENEIARSEEKAKMERAKTAWFRGAAHEFRSPLSLIAGPLEELSTGTDGMSSRQKEIVTLAHRNVTRLQRIVSSLLDFSRMEAGRFQARFTMTDLGAFVTDLCGLFKPAMRHPQIAFRVEVEERTDNVPVDRVLMETALANLLSNAIKYTKRGSITVKLWYDADNANLSVVDTGIGIAAEEVDMVTHWFHRSQAALASGIEGTGLGLGLAKEIIGLHHGELQVSSNVATGEHPSGSTFTAQIPLAQDVVEEELTPVAFGSYGREMARDVIGWERDESGSVGSQESSPSYGEGLQFQPSDVLLIVDDNRDMREYIKLIFSPFCRVLEAEDGVDALRIMVHETPNLVLTDLLMPRMTGMDLLAEIRKNPNTSHIPVILLSAAQDEESRVQALLYGADDFLSKPFKPRELLARVHLHMEMGKNRYDLETKFHERELELQVLSDACPSGIIRADHSGRVLYANPAFLEPAGIAADSELEDWQEHLDESSAESFRFAWNDFIYGKRSETAIRFKWRTGRSMLGFFIRLDKASGVSGIIGCITDVTYEEEKIEEAERRRAEAEESRRQQELLVDLKNLRARRDRLISSGPEGLRPEPSMLKEIEEDIKALESIYHCGVTQERIASDILSLARLQLGMLSVHHIPVDIRHEAEKVLRVFHSECKMSQIDLRLEFGPGFDALGDVMISTDPVRFGQVVTNLVNNAVRFVSVAPERRITVRYDVSRTGPLEGDTVPPSVSALEPNGTLANGTPVWIYSSVQDTGPGMTETEQSGIFERFQQGSKMIHTKYGGTGLGLFICKKIVGLLGGDIDTVSAPGQGSTFRFYIKSVVVPPEHSPRPPLPKKLSGEQIVSPFDSPEEYRDGQLSPVLEGVPVPLSSPDAPSTTTERTSVSSTGRGSASSADRASATSADRGSLYTKPTSVSSTSSVTSLDAMSYSILVVEDNLVSQRVLQRQLTKLGNTVMVASNGQEALDTLVAQQGAFDMVLMDLEMPIMGGLEAAQIVRLLEAEGKLPPQRIIALTGNAREEKVQQALDTGMNNVMIKPYRPPKLVGMIQATIDSTPGHTAAHNTTP</sequence>
<dbReference type="SUPFAM" id="SSF52172">
    <property type="entry name" value="CheY-like"/>
    <property type="match status" value="2"/>
</dbReference>
<dbReference type="Proteomes" id="UP000002748">
    <property type="component" value="Unassembled WGS sequence"/>
</dbReference>
<dbReference type="InterPro" id="IPR005467">
    <property type="entry name" value="His_kinase_dom"/>
</dbReference>
<evidence type="ECO:0000256" key="2">
    <source>
        <dbReference type="PROSITE-ProRule" id="PRU00169"/>
    </source>
</evidence>
<proteinExistence type="predicted"/>
<feature type="region of interest" description="Disordered" evidence="4">
    <location>
        <begin position="54"/>
        <end position="82"/>
    </location>
</feature>
<evidence type="ECO:0000259" key="5">
    <source>
        <dbReference type="PROSITE" id="PS50109"/>
    </source>
</evidence>
<gene>
    <name evidence="7" type="ORF">A1Q1_01488</name>
</gene>
<protein>
    <recommendedName>
        <fullName evidence="9">CnHHK4</fullName>
    </recommendedName>
</protein>
<dbReference type="InterPro" id="IPR036097">
    <property type="entry name" value="HisK_dim/P_sf"/>
</dbReference>
<dbReference type="InterPro" id="IPR004358">
    <property type="entry name" value="Sig_transdc_His_kin-like_C"/>
</dbReference>
<feature type="compositionally biased region" description="Low complexity" evidence="4">
    <location>
        <begin position="204"/>
        <end position="216"/>
    </location>
</feature>
<dbReference type="PROSITE" id="PS50110">
    <property type="entry name" value="RESPONSE_REGULATORY"/>
    <property type="match status" value="2"/>
</dbReference>
<dbReference type="GeneID" id="25985002"/>
<evidence type="ECO:0000259" key="6">
    <source>
        <dbReference type="PROSITE" id="PS50110"/>
    </source>
</evidence>
<dbReference type="Gene3D" id="3.30.565.10">
    <property type="entry name" value="Histidine kinase-like ATPase, C-terminal domain"/>
    <property type="match status" value="2"/>
</dbReference>